<organism evidence="1 2">
    <name type="scientific">Clostridium carboxidivorans P7</name>
    <dbReference type="NCBI Taxonomy" id="536227"/>
    <lineage>
        <taxon>Bacteria</taxon>
        <taxon>Bacillati</taxon>
        <taxon>Bacillota</taxon>
        <taxon>Clostridia</taxon>
        <taxon>Eubacteriales</taxon>
        <taxon>Clostridiaceae</taxon>
        <taxon>Clostridium</taxon>
    </lineage>
</organism>
<accession>C6PSP5</accession>
<comment type="caution">
    <text evidence="1">The sequence shown here is derived from an EMBL/GenBank/DDBJ whole genome shotgun (WGS) entry which is preliminary data.</text>
</comment>
<reference evidence="1 2" key="1">
    <citation type="submission" date="2009-06" db="EMBL/GenBank/DDBJ databases">
        <title>The draft genome of Clostridium carboxidivorans P7.</title>
        <authorList>
            <consortium name="US DOE Joint Genome Institute (JGI-PGF)"/>
            <person name="Lucas S."/>
            <person name="Copeland A."/>
            <person name="Lapidus A."/>
            <person name="Glavina del Rio T."/>
            <person name="Tice H."/>
            <person name="Bruce D."/>
            <person name="Goodwin L."/>
            <person name="Pitluck S."/>
            <person name="Larimer F."/>
            <person name="Land M.L."/>
            <person name="Hauser L."/>
            <person name="Hemme C.L."/>
        </authorList>
    </citation>
    <scope>NUCLEOTIDE SEQUENCE [LARGE SCALE GENOMIC DNA]</scope>
    <source>
        <strain evidence="1 2">P7</strain>
    </source>
</reference>
<sequence length="58" mass="6768">MKGYTIFTGVNGVIDICDKINIYDNTEMLKIVMAIEKGKIEWKDKKIPGWLRNFFKSI</sequence>
<evidence type="ECO:0000313" key="1">
    <source>
        <dbReference type="EMBL" id="EET87724.1"/>
    </source>
</evidence>
<dbReference type="EMBL" id="ACVI01000024">
    <property type="protein sequence ID" value="EET87724.1"/>
    <property type="molecule type" value="Genomic_DNA"/>
</dbReference>
<dbReference type="eggNOG" id="COG4185">
    <property type="taxonomic scope" value="Bacteria"/>
</dbReference>
<dbReference type="Proteomes" id="UP000004198">
    <property type="component" value="Unassembled WGS sequence"/>
</dbReference>
<dbReference type="AlphaFoldDB" id="C6PSP5"/>
<keyword evidence="2" id="KW-1185">Reference proteome</keyword>
<evidence type="ECO:0000313" key="2">
    <source>
        <dbReference type="Proteomes" id="UP000004198"/>
    </source>
</evidence>
<name>C6PSP5_9CLOT</name>
<gene>
    <name evidence="1" type="ORF">CcarbDRAFT_1812</name>
</gene>
<proteinExistence type="predicted"/>
<dbReference type="OrthoDB" id="9791543at2"/>
<protein>
    <submittedName>
        <fullName evidence="1">Uncharacterized protein</fullName>
    </submittedName>
</protein>
<dbReference type="RefSeq" id="WP_007060697.1">
    <property type="nucleotide sequence ID" value="NZ_ACVI01000024.1"/>
</dbReference>